<dbReference type="STRING" id="757424.Hsero_2060"/>
<feature type="region of interest" description="Disordered" evidence="1">
    <location>
        <begin position="1"/>
        <end position="65"/>
    </location>
</feature>
<name>D8IT01_HERSS</name>
<feature type="compositionally biased region" description="Polar residues" evidence="1">
    <location>
        <begin position="28"/>
        <end position="38"/>
    </location>
</feature>
<keyword evidence="3" id="KW-1185">Reference proteome</keyword>
<dbReference type="AlphaFoldDB" id="D8IT01"/>
<gene>
    <name evidence="2" type="ordered locus">Hsero_2060</name>
</gene>
<dbReference type="KEGG" id="hse:Hsero_2060"/>
<feature type="compositionally biased region" description="Polar residues" evidence="1">
    <location>
        <begin position="10"/>
        <end position="19"/>
    </location>
</feature>
<protein>
    <submittedName>
        <fullName evidence="2">Uncharacterized protein</fullName>
    </submittedName>
</protein>
<sequence>MPFCSGDQIPATNGQSTLSKKPHKGKQWTKSLSSWQSRGRQRGNHGGSSRWHNDRRHQQYGRARH</sequence>
<reference evidence="2 3" key="1">
    <citation type="submission" date="2010-04" db="EMBL/GenBank/DDBJ databases">
        <title>The genome of Herbaspirillum seropedicae SmR1, an endophytic, nitrogen-fixing, plant-growth promoting beta-Proteobacteria.</title>
        <authorList>
            <person name="Pedrosa F.O."/>
            <person name="Monteiro R.A."/>
            <person name="Wassem R."/>
            <person name="Cruz L.M."/>
            <person name="Ayub R.A."/>
            <person name="Colauto N.B."/>
            <person name="Fernandez M.A."/>
            <person name="Fungaro M.H.P."/>
            <person name="Grisard E.C."/>
            <person name="Hungria M."/>
            <person name="Madeira H.M.F."/>
            <person name="Nodari R.O."/>
            <person name="Osaku C.A."/>
            <person name="Petzl-Erler M.L."/>
            <person name="Terenzi H."/>
            <person name="Vieira L.G.E."/>
            <person name="Almeida M.I.M."/>
            <person name="Alves L.R."/>
            <person name="Arantes O.M.N."/>
            <person name="Balsanelli E."/>
            <person name="Barcellos F.G."/>
            <person name="Baura V.A."/>
            <person name="Binde D.R."/>
            <person name="Campo R.J."/>
            <person name="Chubatsu L.S."/>
            <person name="Chueire L.M.O."/>
            <person name="Ciferri R.R."/>
            <person name="Correa L.C."/>
            <person name="da Conceicao Silva J.L."/>
            <person name="Dabul A.N.G."/>
            <person name="Dambros B.P."/>
            <person name="Faoro H."/>
            <person name="Favetti A."/>
            <person name="Friedermann G."/>
            <person name="Furlaneto M.C."/>
            <person name="Gasques L.S."/>
            <person name="Gimenes C.C.T."/>
            <person name="Gioppo N.M.R."/>
            <person name="Glienke-Blanco C."/>
            <person name="Godoy L.P."/>
            <person name="Guerra M.P."/>
            <person name="Karp S."/>
            <person name="Kava-Cordeiro V."/>
            <person name="Margarido V.P."/>
            <person name="Mathioni S.M."/>
            <person name="Menck-Soares M.A."/>
            <person name="Murace N.K."/>
            <person name="Nicolas M.F."/>
            <person name="Oliveira C.E.C."/>
            <person name="Pagnan N.A.B."/>
            <person name="Pamphile J.A."/>
            <person name="Patussi E.V."/>
            <person name="Pereira L.F.P."/>
            <person name="Pereira-Ferrari L."/>
            <person name="Pinto F.G.S."/>
            <person name="Precoma C."/>
            <person name="Prioli A.J."/>
            <person name="Prioli S.M.A.P."/>
            <person name="Raittz R.T."/>
            <person name="Ramos H.J.O."/>
            <person name="Ribeiro E.M.S.F."/>
            <person name="Rigo L.U."/>
            <person name="Rocha C.L.M.S.C."/>
            <person name="Rocha S.N."/>
            <person name="Santos K."/>
            <person name="Satori D."/>
            <person name="Silva A.G."/>
            <person name="Simao R.C.G."/>
            <person name="Soares M.A.M."/>
            <person name="Souza E.M."/>
            <person name="Steffens M.B.R."/>
            <person name="Steindel M."/>
            <person name="Tadra-Sfeir M.Z."/>
            <person name="Takahashi E.K."/>
            <person name="Torres R.A."/>
            <person name="Valle J.S."/>
            <person name="Vernal J.I."/>
            <person name="Vilas-Boas L.A."/>
            <person name="Watanabe M.A.E."/>
            <person name="Weiss V.A."/>
            <person name="Yates M.A."/>
            <person name="Souza E.M."/>
        </authorList>
    </citation>
    <scope>NUCLEOTIDE SEQUENCE [LARGE SCALE GENOMIC DNA]</scope>
    <source>
        <strain evidence="2 3">SmR1</strain>
    </source>
</reference>
<accession>D8IT01</accession>
<dbReference type="EMBL" id="CP002039">
    <property type="protein sequence ID" value="ADJ63560.1"/>
    <property type="molecule type" value="Genomic_DNA"/>
</dbReference>
<proteinExistence type="predicted"/>
<evidence type="ECO:0000256" key="1">
    <source>
        <dbReference type="SAM" id="MobiDB-lite"/>
    </source>
</evidence>
<feature type="compositionally biased region" description="Basic residues" evidence="1">
    <location>
        <begin position="53"/>
        <end position="65"/>
    </location>
</feature>
<dbReference type="Proteomes" id="UP000000329">
    <property type="component" value="Chromosome"/>
</dbReference>
<evidence type="ECO:0000313" key="2">
    <source>
        <dbReference type="EMBL" id="ADJ63560.1"/>
    </source>
</evidence>
<dbReference type="HOGENOM" id="CLU_2843883_0_0_4"/>
<evidence type="ECO:0000313" key="3">
    <source>
        <dbReference type="Proteomes" id="UP000000329"/>
    </source>
</evidence>
<organism evidence="2 3">
    <name type="scientific">Herbaspirillum seropedicae (strain SmR1)</name>
    <dbReference type="NCBI Taxonomy" id="757424"/>
    <lineage>
        <taxon>Bacteria</taxon>
        <taxon>Pseudomonadati</taxon>
        <taxon>Pseudomonadota</taxon>
        <taxon>Betaproteobacteria</taxon>
        <taxon>Burkholderiales</taxon>
        <taxon>Oxalobacteraceae</taxon>
        <taxon>Herbaspirillum</taxon>
    </lineage>
</organism>